<proteinExistence type="predicted"/>
<accession>A0ABP5PDR9</accession>
<evidence type="ECO:0000313" key="3">
    <source>
        <dbReference type="Proteomes" id="UP001499843"/>
    </source>
</evidence>
<sequence>MGKNPDPYMNQRLRPPTVRVGIRRPTTYTGKGWAESPKAWGAPRGATIKNSLMPARAKPFVRGGHQTVTHSNGQRVGEPGPPTWRWP</sequence>
<evidence type="ECO:0000313" key="2">
    <source>
        <dbReference type="EMBL" id="GAA2209895.1"/>
    </source>
</evidence>
<reference evidence="3" key="1">
    <citation type="journal article" date="2019" name="Int. J. Syst. Evol. Microbiol.">
        <title>The Global Catalogue of Microorganisms (GCM) 10K type strain sequencing project: providing services to taxonomists for standard genome sequencing and annotation.</title>
        <authorList>
            <consortium name="The Broad Institute Genomics Platform"/>
            <consortium name="The Broad Institute Genome Sequencing Center for Infectious Disease"/>
            <person name="Wu L."/>
            <person name="Ma J."/>
        </authorList>
    </citation>
    <scope>NUCLEOTIDE SEQUENCE [LARGE SCALE GENOMIC DNA]</scope>
    <source>
        <strain evidence="3">JCM 16114</strain>
    </source>
</reference>
<name>A0ABP5PDR9_9ACTN</name>
<feature type="region of interest" description="Disordered" evidence="1">
    <location>
        <begin position="63"/>
        <end position="87"/>
    </location>
</feature>
<organism evidence="2 3">
    <name type="scientific">Nonomuraea monospora</name>
    <dbReference type="NCBI Taxonomy" id="568818"/>
    <lineage>
        <taxon>Bacteria</taxon>
        <taxon>Bacillati</taxon>
        <taxon>Actinomycetota</taxon>
        <taxon>Actinomycetes</taxon>
        <taxon>Streptosporangiales</taxon>
        <taxon>Streptosporangiaceae</taxon>
        <taxon>Nonomuraea</taxon>
    </lineage>
</organism>
<evidence type="ECO:0000256" key="1">
    <source>
        <dbReference type="SAM" id="MobiDB-lite"/>
    </source>
</evidence>
<comment type="caution">
    <text evidence="2">The sequence shown here is derived from an EMBL/GenBank/DDBJ whole genome shotgun (WGS) entry which is preliminary data.</text>
</comment>
<dbReference type="EMBL" id="BAAAQX010000014">
    <property type="protein sequence ID" value="GAA2209895.1"/>
    <property type="molecule type" value="Genomic_DNA"/>
</dbReference>
<protein>
    <submittedName>
        <fullName evidence="2">Uncharacterized protein</fullName>
    </submittedName>
</protein>
<dbReference type="Proteomes" id="UP001499843">
    <property type="component" value="Unassembled WGS sequence"/>
</dbReference>
<keyword evidence="3" id="KW-1185">Reference proteome</keyword>
<gene>
    <name evidence="2" type="ORF">GCM10009850_053540</name>
</gene>